<evidence type="ECO:0000313" key="2">
    <source>
        <dbReference type="EMBL" id="QJH97238.1"/>
    </source>
</evidence>
<dbReference type="EMBL" id="MT144679">
    <property type="protein sequence ID" value="QJH97238.1"/>
    <property type="molecule type" value="Genomic_DNA"/>
</dbReference>
<gene>
    <name evidence="2" type="ORF">TM448B00955_0003</name>
</gene>
<organism evidence="2">
    <name type="scientific">viral metagenome</name>
    <dbReference type="NCBI Taxonomy" id="1070528"/>
    <lineage>
        <taxon>unclassified sequences</taxon>
        <taxon>metagenomes</taxon>
        <taxon>organismal metagenomes</taxon>
    </lineage>
</organism>
<proteinExistence type="predicted"/>
<sequence length="171" mass="18674">MPNATNVTIRKVFKGKSGEGQYGPWQAYDVYFEGSDHKYSYFGGGKKPEPVVGQKVAFMEFEAVTKGQYTNRTIKKMVIDKTAPAKSQGSPQATNGNKAYIDHGKCVLTLMEMAGGANCDPTVLETLISIFRMGIEAMLKEPEDHSEGDAQDYADGEFGDPPPMGDEMAPF</sequence>
<name>A0A6M3XHB8_9ZZZZ</name>
<accession>A0A6M3XHB8</accession>
<feature type="region of interest" description="Disordered" evidence="1">
    <location>
        <begin position="141"/>
        <end position="171"/>
    </location>
</feature>
<feature type="compositionally biased region" description="Acidic residues" evidence="1">
    <location>
        <begin position="149"/>
        <end position="158"/>
    </location>
</feature>
<protein>
    <submittedName>
        <fullName evidence="2">Uncharacterized protein</fullName>
    </submittedName>
</protein>
<evidence type="ECO:0000256" key="1">
    <source>
        <dbReference type="SAM" id="MobiDB-lite"/>
    </source>
</evidence>
<dbReference type="AlphaFoldDB" id="A0A6M3XHB8"/>
<reference evidence="2" key="1">
    <citation type="submission" date="2020-03" db="EMBL/GenBank/DDBJ databases">
        <title>The deep terrestrial virosphere.</title>
        <authorList>
            <person name="Holmfeldt K."/>
            <person name="Nilsson E."/>
            <person name="Simone D."/>
            <person name="Lopez-Fernandez M."/>
            <person name="Wu X."/>
            <person name="de Brujin I."/>
            <person name="Lundin D."/>
            <person name="Andersson A."/>
            <person name="Bertilsson S."/>
            <person name="Dopson M."/>
        </authorList>
    </citation>
    <scope>NUCLEOTIDE SEQUENCE</scope>
    <source>
        <strain evidence="2">TM448B00955</strain>
    </source>
</reference>